<accession>A0ABR3GP34</accession>
<comment type="caution">
    <text evidence="10">The sequence shown here is derived from an EMBL/GenBank/DDBJ whole genome shotgun (WGS) entry which is preliminary data.</text>
</comment>
<dbReference type="PANTHER" id="PTHR24006">
    <property type="entry name" value="UBIQUITIN CARBOXYL-TERMINAL HYDROLASE"/>
    <property type="match status" value="1"/>
</dbReference>
<dbReference type="PROSITE" id="PS00973">
    <property type="entry name" value="USP_2"/>
    <property type="match status" value="1"/>
</dbReference>
<keyword evidence="4 10" id="KW-0645">Protease</keyword>
<keyword evidence="7" id="KW-0788">Thiol protease</keyword>
<sequence length="667" mass="73515">MPRARYSSDFYYPPSSPSPYAVHDPDVSPRILLSLVGAGIFILYRLLHDLLRLPSPSDVVFIMIGAVLGPGIRETLQNAFSSGGRSVAERVRTRAASLVSGVLLPGGYGNSGEGYVGGLWNTGNTCYQNSVLQAMASLCHLKPYLASLVMSEDEHELNPSGALMSLIAALNTLTPNPRASTPSAVIVHGTDSSGWVSNEQQDAQEFFQKLTGSLEKEVARFLGQRRRNSRMGLEGAVECDGNKTRRNFWQCSELDSALGKEYRSPFEGLFAQRVGCLRCGYVEAISLQPFTSLSLSLPSSWSCSLEECLDEFTAIEQIQEVDCDKCTLLTLHAQLKHLASQTLIEEVKSQLTLRIEALEAALDNDDFSPKIPGVKISPRQKISSTKTKQTMIARPPPVLVLHLNRSQYDIVTGMTGKNYAAVTFPARMDLGRLGVVTRHDIEEGSWGLVVDPGRRMSGRVPKWMFQKQEESEESESDVESPTGTYTPPDPETETDPSDTTEDGQDIESDGQDQTEPASSGESIIYDLKSVVAHYGGHHNGHYICYRKHRQQWFKISDHEVFACDEQDALRAGNAFMLFYERVAVESKSYANGCTKTDYEYANGTINEAETSDYSSATSNNDEETEVDDMTLVNGYANGDSIALKQLEDDGLRRRRRGSAIEDTAASR</sequence>
<proteinExistence type="inferred from homology"/>
<dbReference type="Proteomes" id="UP001447188">
    <property type="component" value="Unassembled WGS sequence"/>
</dbReference>
<dbReference type="GO" id="GO:0004843">
    <property type="term" value="F:cysteine-type deubiquitinase activity"/>
    <property type="evidence" value="ECO:0007669"/>
    <property type="project" value="UniProtKB-EC"/>
</dbReference>
<evidence type="ECO:0000313" key="11">
    <source>
        <dbReference type="Proteomes" id="UP001447188"/>
    </source>
</evidence>
<dbReference type="InterPro" id="IPR018200">
    <property type="entry name" value="USP_CS"/>
</dbReference>
<evidence type="ECO:0000256" key="7">
    <source>
        <dbReference type="ARBA" id="ARBA00022807"/>
    </source>
</evidence>
<evidence type="ECO:0000313" key="10">
    <source>
        <dbReference type="EMBL" id="KAL0637686.1"/>
    </source>
</evidence>
<keyword evidence="11" id="KW-1185">Reference proteome</keyword>
<dbReference type="InterPro" id="IPR001394">
    <property type="entry name" value="Peptidase_C19_UCH"/>
</dbReference>
<keyword evidence="6 10" id="KW-0378">Hydrolase</keyword>
<reference evidence="10 11" key="1">
    <citation type="submission" date="2024-02" db="EMBL/GenBank/DDBJ databases">
        <title>Discinaceae phylogenomics.</title>
        <authorList>
            <person name="Dirks A.C."/>
            <person name="James T.Y."/>
        </authorList>
    </citation>
    <scope>NUCLEOTIDE SEQUENCE [LARGE SCALE GENOMIC DNA]</scope>
    <source>
        <strain evidence="10 11">ACD0624</strain>
    </source>
</reference>
<evidence type="ECO:0000256" key="1">
    <source>
        <dbReference type="ARBA" id="ARBA00000707"/>
    </source>
</evidence>
<dbReference type="CDD" id="cd02662">
    <property type="entry name" value="Peptidase_C19F"/>
    <property type="match status" value="1"/>
</dbReference>
<dbReference type="EC" id="3.4.19.12" evidence="3"/>
<evidence type="ECO:0000256" key="3">
    <source>
        <dbReference type="ARBA" id="ARBA00012759"/>
    </source>
</evidence>
<organism evidence="10 11">
    <name type="scientific">Discina gigas</name>
    <dbReference type="NCBI Taxonomy" id="1032678"/>
    <lineage>
        <taxon>Eukaryota</taxon>
        <taxon>Fungi</taxon>
        <taxon>Dikarya</taxon>
        <taxon>Ascomycota</taxon>
        <taxon>Pezizomycotina</taxon>
        <taxon>Pezizomycetes</taxon>
        <taxon>Pezizales</taxon>
        <taxon>Discinaceae</taxon>
        <taxon>Discina</taxon>
    </lineage>
</organism>
<feature type="domain" description="USP" evidence="9">
    <location>
        <begin position="117"/>
        <end position="582"/>
    </location>
</feature>
<dbReference type="SUPFAM" id="SSF54001">
    <property type="entry name" value="Cysteine proteinases"/>
    <property type="match status" value="1"/>
</dbReference>
<dbReference type="PANTHER" id="PTHR24006:SF888">
    <property type="entry name" value="UBIQUITIN CARBOXYL-TERMINAL HYDROLASE 30"/>
    <property type="match status" value="1"/>
</dbReference>
<name>A0ABR3GP34_9PEZI</name>
<evidence type="ECO:0000259" key="9">
    <source>
        <dbReference type="PROSITE" id="PS50235"/>
    </source>
</evidence>
<dbReference type="EMBL" id="JBBBZM010000031">
    <property type="protein sequence ID" value="KAL0637686.1"/>
    <property type="molecule type" value="Genomic_DNA"/>
</dbReference>
<comment type="catalytic activity">
    <reaction evidence="1">
        <text>Thiol-dependent hydrolysis of ester, thioester, amide, peptide and isopeptide bonds formed by the C-terminal Gly of ubiquitin (a 76-residue protein attached to proteins as an intracellular targeting signal).</text>
        <dbReference type="EC" id="3.4.19.12"/>
    </reaction>
</comment>
<dbReference type="InterPro" id="IPR050164">
    <property type="entry name" value="Peptidase_C19"/>
</dbReference>
<dbReference type="GO" id="GO:0006508">
    <property type="term" value="P:proteolysis"/>
    <property type="evidence" value="ECO:0007669"/>
    <property type="project" value="UniProtKB-KW"/>
</dbReference>
<keyword evidence="5" id="KW-0833">Ubl conjugation pathway</keyword>
<feature type="region of interest" description="Disordered" evidence="8">
    <location>
        <begin position="465"/>
        <end position="519"/>
    </location>
</feature>
<evidence type="ECO:0000256" key="6">
    <source>
        <dbReference type="ARBA" id="ARBA00022801"/>
    </source>
</evidence>
<evidence type="ECO:0000256" key="5">
    <source>
        <dbReference type="ARBA" id="ARBA00022786"/>
    </source>
</evidence>
<evidence type="ECO:0000256" key="2">
    <source>
        <dbReference type="ARBA" id="ARBA00009085"/>
    </source>
</evidence>
<dbReference type="InterPro" id="IPR038765">
    <property type="entry name" value="Papain-like_cys_pep_sf"/>
</dbReference>
<protein>
    <recommendedName>
        <fullName evidence="3">ubiquitinyl hydrolase 1</fullName>
        <ecNumber evidence="3">3.4.19.12</ecNumber>
    </recommendedName>
</protein>
<dbReference type="PROSITE" id="PS50235">
    <property type="entry name" value="USP_3"/>
    <property type="match status" value="1"/>
</dbReference>
<dbReference type="Pfam" id="PF00443">
    <property type="entry name" value="UCH"/>
    <property type="match status" value="1"/>
</dbReference>
<gene>
    <name evidence="10" type="primary">UBP1</name>
    <name evidence="10" type="ORF">Q9L58_003246</name>
</gene>
<evidence type="ECO:0000256" key="4">
    <source>
        <dbReference type="ARBA" id="ARBA00022670"/>
    </source>
</evidence>
<comment type="similarity">
    <text evidence="2">Belongs to the peptidase C19 family.</text>
</comment>
<feature type="compositionally biased region" description="Acidic residues" evidence="8">
    <location>
        <begin position="490"/>
        <end position="512"/>
    </location>
</feature>
<dbReference type="InterPro" id="IPR028889">
    <property type="entry name" value="USP"/>
</dbReference>
<evidence type="ECO:0000256" key="8">
    <source>
        <dbReference type="SAM" id="MobiDB-lite"/>
    </source>
</evidence>
<dbReference type="Gene3D" id="3.90.70.10">
    <property type="entry name" value="Cysteine proteinases"/>
    <property type="match status" value="1"/>
</dbReference>